<evidence type="ECO:0000313" key="11">
    <source>
        <dbReference type="Proteomes" id="UP000027982"/>
    </source>
</evidence>
<dbReference type="PROSITE" id="PS51012">
    <property type="entry name" value="ABC_TM2"/>
    <property type="match status" value="1"/>
</dbReference>
<dbReference type="EMBL" id="CP007139">
    <property type="protein sequence ID" value="AIE88071.1"/>
    <property type="molecule type" value="Genomic_DNA"/>
</dbReference>
<dbReference type="Proteomes" id="UP000027982">
    <property type="component" value="Chromosome"/>
</dbReference>
<dbReference type="InterPro" id="IPR051449">
    <property type="entry name" value="ABC-2_transporter_component"/>
</dbReference>
<accession>A0A068NXD5</accession>
<organism evidence="10 11">
    <name type="scientific">Fimbriimonas ginsengisoli Gsoil 348</name>
    <dbReference type="NCBI Taxonomy" id="661478"/>
    <lineage>
        <taxon>Bacteria</taxon>
        <taxon>Bacillati</taxon>
        <taxon>Armatimonadota</taxon>
        <taxon>Fimbriimonadia</taxon>
        <taxon>Fimbriimonadales</taxon>
        <taxon>Fimbriimonadaceae</taxon>
        <taxon>Fimbriimonas</taxon>
    </lineage>
</organism>
<dbReference type="Pfam" id="PF12698">
    <property type="entry name" value="ABC2_membrane_3"/>
    <property type="match status" value="1"/>
</dbReference>
<dbReference type="eggNOG" id="COG1511">
    <property type="taxonomic scope" value="Bacteria"/>
</dbReference>
<dbReference type="HOGENOM" id="CLU_039483_0_1_0"/>
<evidence type="ECO:0000256" key="6">
    <source>
        <dbReference type="ARBA" id="ARBA00022989"/>
    </source>
</evidence>
<feature type="transmembrane region" description="Helical" evidence="8">
    <location>
        <begin position="21"/>
        <end position="40"/>
    </location>
</feature>
<dbReference type="InterPro" id="IPR047817">
    <property type="entry name" value="ABC2_TM_bact-type"/>
</dbReference>
<dbReference type="AlphaFoldDB" id="A0A068NXD5"/>
<dbReference type="Gene3D" id="3.40.1710.10">
    <property type="entry name" value="abc type-2 transporter like domain"/>
    <property type="match status" value="1"/>
</dbReference>
<reference evidence="10 11" key="1">
    <citation type="journal article" date="2014" name="PLoS ONE">
        <title>The first complete genome sequence of the class fimbriimonadia in the phylum armatimonadetes.</title>
        <authorList>
            <person name="Hu Z.Y."/>
            <person name="Wang Y.Z."/>
            <person name="Im W.T."/>
            <person name="Wang S.Y."/>
            <person name="Zhao G.P."/>
            <person name="Zheng H.J."/>
            <person name="Quan Z.X."/>
        </authorList>
    </citation>
    <scope>NUCLEOTIDE SEQUENCE [LARGE SCALE GENOMIC DNA]</scope>
    <source>
        <strain evidence="10">Gsoil 348</strain>
    </source>
</reference>
<sequence length="396" mass="42523">MFKLLLELIRKDLKVFVADRKAMIISFAVPVAIASFMGMLTSNMDNNNGAGKSAAPKSKIQIALVDEDNGPVAADVLKRIAKSDSIEALPTDRATAQQWVNEGRIGYGIVLTKGFSQKAVAAMQGQGDPPELIKMSDPSKAYEAGVAEGTTSRVLSSSIVHAAFGDVAGSSEQKMPYVVKDAPKTAQAASTDGNEKWSGIAHSFAGMAIQGLLFWSIESAMGILRERRQGIWRRLRAAPVGAPMLLLGKVLSGALRALMILAVVFGSGAILFHMRVQGSVIGFALVALAASFMAATFGLFVAALGRTEQQSRGLSILAVLTMTMLGGAWFPSFLMPGWVQSISLFIPVRWAVDGFDSMLWRAQDLQHAMPAVYALLGFAVFFGVFALKRIRWEYEA</sequence>
<dbReference type="PANTHER" id="PTHR30294">
    <property type="entry name" value="MEMBRANE COMPONENT OF ABC TRANSPORTER YHHJ-RELATED"/>
    <property type="match status" value="1"/>
</dbReference>
<evidence type="ECO:0000256" key="7">
    <source>
        <dbReference type="ARBA" id="ARBA00023136"/>
    </source>
</evidence>
<feature type="transmembrane region" description="Helical" evidence="8">
    <location>
        <begin position="254"/>
        <end position="274"/>
    </location>
</feature>
<evidence type="ECO:0000256" key="4">
    <source>
        <dbReference type="ARBA" id="ARBA00022475"/>
    </source>
</evidence>
<evidence type="ECO:0000313" key="10">
    <source>
        <dbReference type="EMBL" id="AIE88071.1"/>
    </source>
</evidence>
<dbReference type="GO" id="GO:0140359">
    <property type="term" value="F:ABC-type transporter activity"/>
    <property type="evidence" value="ECO:0007669"/>
    <property type="project" value="InterPro"/>
</dbReference>
<evidence type="ECO:0000256" key="1">
    <source>
        <dbReference type="ARBA" id="ARBA00004651"/>
    </source>
</evidence>
<dbReference type="RefSeq" id="WP_025228061.1">
    <property type="nucleotide sequence ID" value="NZ_CP007139.1"/>
</dbReference>
<evidence type="ECO:0000256" key="5">
    <source>
        <dbReference type="ARBA" id="ARBA00022692"/>
    </source>
</evidence>
<proteinExistence type="inferred from homology"/>
<feature type="transmembrane region" description="Helical" evidence="8">
    <location>
        <begin position="316"/>
        <end position="339"/>
    </location>
</feature>
<dbReference type="OrthoDB" id="63188at2"/>
<keyword evidence="7 8" id="KW-0472">Membrane</keyword>
<feature type="transmembrane region" description="Helical" evidence="8">
    <location>
        <begin position="368"/>
        <end position="387"/>
    </location>
</feature>
<dbReference type="InterPro" id="IPR013525">
    <property type="entry name" value="ABC2_TM"/>
</dbReference>
<evidence type="ECO:0000256" key="2">
    <source>
        <dbReference type="ARBA" id="ARBA00007783"/>
    </source>
</evidence>
<feature type="transmembrane region" description="Helical" evidence="8">
    <location>
        <begin position="280"/>
        <end position="304"/>
    </location>
</feature>
<evidence type="ECO:0000256" key="3">
    <source>
        <dbReference type="ARBA" id="ARBA00022448"/>
    </source>
</evidence>
<keyword evidence="11" id="KW-1185">Reference proteome</keyword>
<keyword evidence="4" id="KW-1003">Cell membrane</keyword>
<keyword evidence="6 8" id="KW-1133">Transmembrane helix</keyword>
<evidence type="ECO:0000256" key="8">
    <source>
        <dbReference type="SAM" id="Phobius"/>
    </source>
</evidence>
<keyword evidence="3" id="KW-0813">Transport</keyword>
<dbReference type="PANTHER" id="PTHR30294:SF38">
    <property type="entry name" value="TRANSPORT PERMEASE PROTEIN"/>
    <property type="match status" value="1"/>
</dbReference>
<gene>
    <name evidence="10" type="ORF">OP10G_4703</name>
</gene>
<comment type="similarity">
    <text evidence="2">Belongs to the ABC-2 integral membrane protein family.</text>
</comment>
<feature type="domain" description="ABC transmembrane type-2" evidence="9">
    <location>
        <begin position="144"/>
        <end position="393"/>
    </location>
</feature>
<protein>
    <submittedName>
        <fullName evidence="10">ABC-2 type transporter</fullName>
    </submittedName>
</protein>
<dbReference type="eggNOG" id="COG0842">
    <property type="taxonomic scope" value="Bacteria"/>
</dbReference>
<dbReference type="GO" id="GO:0005886">
    <property type="term" value="C:plasma membrane"/>
    <property type="evidence" value="ECO:0007669"/>
    <property type="project" value="UniProtKB-SubCell"/>
</dbReference>
<dbReference type="STRING" id="661478.OP10G_4703"/>
<keyword evidence="5 8" id="KW-0812">Transmembrane</keyword>
<dbReference type="KEGG" id="fgi:OP10G_4703"/>
<evidence type="ECO:0000259" key="9">
    <source>
        <dbReference type="PROSITE" id="PS51012"/>
    </source>
</evidence>
<name>A0A068NXD5_FIMGI</name>
<comment type="subcellular location">
    <subcellularLocation>
        <location evidence="1">Cell membrane</location>
        <topology evidence="1">Multi-pass membrane protein</topology>
    </subcellularLocation>
</comment>